<evidence type="ECO:0000313" key="2">
    <source>
        <dbReference type="Proteomes" id="UP001041814"/>
    </source>
</evidence>
<sequence>MPGSSSSPASDYATSCLTGAVLGAIVIAAIDRASGKSSSEQKQRLAKAAAGGCVVGLAATAIGRVMDERQRARHEEEMTKEARRRALEQQQYTATTQRLQAMPASTNTQRAKRDAELERARAAYETSIAKPVKVDLGGGGTSTIQVQAPAAPAATGAAGTEGAAGSCTDYSVLVQTPTGRARQFETWCPNSSGQMVRTDAREAPAA</sequence>
<keyword evidence="2" id="KW-1185">Reference proteome</keyword>
<protein>
    <submittedName>
        <fullName evidence="1">Uncharacterized protein</fullName>
    </submittedName>
</protein>
<dbReference type="Proteomes" id="UP001041814">
    <property type="component" value="Unassembled WGS sequence"/>
</dbReference>
<gene>
    <name evidence="1" type="ORF">CKO43_09950</name>
</gene>
<evidence type="ECO:0000313" key="1">
    <source>
        <dbReference type="EMBL" id="MBK1713101.1"/>
    </source>
</evidence>
<organism evidence="1 2">
    <name type="scientific">Rubrivivax gelatinosus</name>
    <name type="common">Rhodocyclus gelatinosus</name>
    <name type="synonym">Rhodopseudomonas gelatinosa</name>
    <dbReference type="NCBI Taxonomy" id="28068"/>
    <lineage>
        <taxon>Bacteria</taxon>
        <taxon>Pseudomonadati</taxon>
        <taxon>Pseudomonadota</taxon>
        <taxon>Betaproteobacteria</taxon>
        <taxon>Burkholderiales</taxon>
        <taxon>Sphaerotilaceae</taxon>
        <taxon>Rubrivivax</taxon>
    </lineage>
</organism>
<dbReference type="EMBL" id="NRRU01000031">
    <property type="protein sequence ID" value="MBK1713101.1"/>
    <property type="molecule type" value="Genomic_DNA"/>
</dbReference>
<reference evidence="1" key="2">
    <citation type="journal article" date="2020" name="Microorganisms">
        <title>Osmotic Adaptation and Compatible Solute Biosynthesis of Phototrophic Bacteria as Revealed from Genome Analyses.</title>
        <authorList>
            <person name="Imhoff J.F."/>
            <person name="Rahn T."/>
            <person name="Kunzel S."/>
            <person name="Keller A."/>
            <person name="Neulinger S.C."/>
        </authorList>
    </citation>
    <scope>NUCLEOTIDE SEQUENCE</scope>
    <source>
        <strain evidence="1">IM 151</strain>
    </source>
</reference>
<name>A0ABS1DVF4_RUBGE</name>
<proteinExistence type="predicted"/>
<dbReference type="RefSeq" id="WP_200378549.1">
    <property type="nucleotide sequence ID" value="NZ_NRRU01000031.1"/>
</dbReference>
<comment type="caution">
    <text evidence="1">The sequence shown here is derived from an EMBL/GenBank/DDBJ whole genome shotgun (WGS) entry which is preliminary data.</text>
</comment>
<reference evidence="1" key="1">
    <citation type="submission" date="2017-08" db="EMBL/GenBank/DDBJ databases">
        <authorList>
            <person name="Imhoff J.F."/>
            <person name="Rahn T."/>
            <person name="Kuenzel S."/>
            <person name="Neulinger S.C."/>
        </authorList>
    </citation>
    <scope>NUCLEOTIDE SEQUENCE</scope>
    <source>
        <strain evidence="1">IM 151</strain>
    </source>
</reference>
<accession>A0ABS1DVF4</accession>